<keyword evidence="4 7" id="KW-0812">Transmembrane</keyword>
<dbReference type="HOGENOM" id="CLU_016047_1_1_0"/>
<dbReference type="STRING" id="1142394.PSMK_25390"/>
<dbReference type="GO" id="GO:0005886">
    <property type="term" value="C:plasma membrane"/>
    <property type="evidence" value="ECO:0007669"/>
    <property type="project" value="UniProtKB-SubCell"/>
</dbReference>
<proteinExistence type="inferred from homology"/>
<dbReference type="CDD" id="cd06261">
    <property type="entry name" value="TM_PBP2"/>
    <property type="match status" value="1"/>
</dbReference>
<dbReference type="Pfam" id="PF00528">
    <property type="entry name" value="BPD_transp_1"/>
    <property type="match status" value="1"/>
</dbReference>
<dbReference type="GO" id="GO:0055085">
    <property type="term" value="P:transmembrane transport"/>
    <property type="evidence" value="ECO:0007669"/>
    <property type="project" value="InterPro"/>
</dbReference>
<feature type="transmembrane region" description="Helical" evidence="7">
    <location>
        <begin position="424"/>
        <end position="449"/>
    </location>
</feature>
<dbReference type="Gene3D" id="1.10.3720.10">
    <property type="entry name" value="MetI-like"/>
    <property type="match status" value="1"/>
</dbReference>
<keyword evidence="5 7" id="KW-1133">Transmembrane helix</keyword>
<name>I0IHG0_PHYMF</name>
<evidence type="ECO:0000313" key="10">
    <source>
        <dbReference type="EMBL" id="BAM04698.1"/>
    </source>
</evidence>
<evidence type="ECO:0000256" key="4">
    <source>
        <dbReference type="ARBA" id="ARBA00022692"/>
    </source>
</evidence>
<dbReference type="EMBL" id="AP012338">
    <property type="protein sequence ID" value="BAM04698.1"/>
    <property type="molecule type" value="Genomic_DNA"/>
</dbReference>
<evidence type="ECO:0000256" key="6">
    <source>
        <dbReference type="ARBA" id="ARBA00023136"/>
    </source>
</evidence>
<feature type="transmembrane region" description="Helical" evidence="7">
    <location>
        <begin position="313"/>
        <end position="339"/>
    </location>
</feature>
<evidence type="ECO:0000256" key="5">
    <source>
        <dbReference type="ARBA" id="ARBA00022989"/>
    </source>
</evidence>
<evidence type="ECO:0000256" key="3">
    <source>
        <dbReference type="ARBA" id="ARBA00022475"/>
    </source>
</evidence>
<evidence type="ECO:0000256" key="7">
    <source>
        <dbReference type="RuleBase" id="RU363032"/>
    </source>
</evidence>
<keyword evidence="6 7" id="KW-0472">Membrane</keyword>
<keyword evidence="11" id="KW-1185">Reference proteome</keyword>
<dbReference type="eggNOG" id="COG0395">
    <property type="taxonomic scope" value="Bacteria"/>
</dbReference>
<feature type="compositionally biased region" description="Low complexity" evidence="8">
    <location>
        <begin position="16"/>
        <end position="26"/>
    </location>
</feature>
<dbReference type="PANTHER" id="PTHR43744:SF12">
    <property type="entry name" value="ABC TRANSPORTER PERMEASE PROTEIN MG189-RELATED"/>
    <property type="match status" value="1"/>
</dbReference>
<dbReference type="PROSITE" id="PS50928">
    <property type="entry name" value="ABC_TM1"/>
    <property type="match status" value="1"/>
</dbReference>
<accession>I0IHG0</accession>
<comment type="subcellular location">
    <subcellularLocation>
        <location evidence="1 7">Cell membrane</location>
        <topology evidence="1 7">Multi-pass membrane protein</topology>
    </subcellularLocation>
</comment>
<dbReference type="Proteomes" id="UP000007881">
    <property type="component" value="Chromosome"/>
</dbReference>
<evidence type="ECO:0000256" key="1">
    <source>
        <dbReference type="ARBA" id="ARBA00004651"/>
    </source>
</evidence>
<dbReference type="InterPro" id="IPR035906">
    <property type="entry name" value="MetI-like_sf"/>
</dbReference>
<feature type="transmembrane region" description="Helical" evidence="7">
    <location>
        <begin position="484"/>
        <end position="503"/>
    </location>
</feature>
<dbReference type="InterPro" id="IPR000515">
    <property type="entry name" value="MetI-like"/>
</dbReference>
<feature type="transmembrane region" description="Helical" evidence="7">
    <location>
        <begin position="382"/>
        <end position="403"/>
    </location>
</feature>
<keyword evidence="3" id="KW-1003">Cell membrane</keyword>
<protein>
    <submittedName>
        <fullName evidence="10">Putative ABC transporter permease protein</fullName>
    </submittedName>
</protein>
<comment type="similarity">
    <text evidence="7">Belongs to the binding-protein-dependent transport system permease family.</text>
</comment>
<feature type="domain" description="ABC transmembrane type-1" evidence="9">
    <location>
        <begin position="314"/>
        <end position="503"/>
    </location>
</feature>
<keyword evidence="2 7" id="KW-0813">Transport</keyword>
<dbReference type="SUPFAM" id="SSF161098">
    <property type="entry name" value="MetI-like"/>
    <property type="match status" value="1"/>
</dbReference>
<feature type="transmembrane region" description="Helical" evidence="7">
    <location>
        <begin position="351"/>
        <end position="370"/>
    </location>
</feature>
<reference evidence="10 11" key="1">
    <citation type="submission" date="2012-02" db="EMBL/GenBank/DDBJ databases">
        <title>Complete genome sequence of Phycisphaera mikurensis NBRC 102666.</title>
        <authorList>
            <person name="Ankai A."/>
            <person name="Hosoyama A."/>
            <person name="Terui Y."/>
            <person name="Sekine M."/>
            <person name="Fukai R."/>
            <person name="Kato Y."/>
            <person name="Nakamura S."/>
            <person name="Yamada-Narita S."/>
            <person name="Kawakoshi A."/>
            <person name="Fukunaga Y."/>
            <person name="Yamazaki S."/>
            <person name="Fujita N."/>
        </authorList>
    </citation>
    <scope>NUCLEOTIDE SEQUENCE [LARGE SCALE GENOMIC DNA]</scope>
    <source>
        <strain evidence="11">NBRC 102666 / KCTC 22515 / FYK2301M01</strain>
    </source>
</reference>
<evidence type="ECO:0000256" key="2">
    <source>
        <dbReference type="ARBA" id="ARBA00022448"/>
    </source>
</evidence>
<evidence type="ECO:0000259" key="9">
    <source>
        <dbReference type="PROSITE" id="PS50928"/>
    </source>
</evidence>
<sequence length="518" mass="55467">MPQVGRLATTHTVTGAAAPQAPAPIAEVPGSRPTPSNQPRAAERARALAKAASLHIVLTALGLILFLPFLYMFLTSVKDLSQVGLRSWIPSTVVTTDAGQFGEERLAALHGVIQEPAAPAEHWLSARFGELIEPTPAEASTVLNRLINDGADALALPAEDVAAAASASAAAEPPADPASGTDAERITLDGIPGPFDAADLRLPEAGFAADTPGARASAEAEAALQRAEAAVAAHTAFENGLALAPEGERAAARSEGLELRAAAAEAAQTLRSAWTRVRGHQLAAALPAVVPEPTAFRWHNYLQVFRDIPFGRFYMNSLFVAAWVTFLQLFTSSMAAFSFSRLRWKGRDQVFLLYLATMMLPGLVLMIPNYQIMISLRLVDTLVGLILPAAFTAFGTFLLRQFMMGIPASLDEAAEIDGASKWRVYWDVILPLARPGLVTLAIFTFMGTYNSFFWPLVMLKSEHRYTLPIGILAFDTSAGQQTNLMMAAITMTIVPMIIVFVLLQKQLVKGIQLGAVKG</sequence>
<evidence type="ECO:0000256" key="8">
    <source>
        <dbReference type="SAM" id="MobiDB-lite"/>
    </source>
</evidence>
<gene>
    <name evidence="10" type="ordered locus">PSMK_25390</name>
</gene>
<dbReference type="AlphaFoldDB" id="I0IHG0"/>
<dbReference type="KEGG" id="phm:PSMK_25390"/>
<dbReference type="PANTHER" id="PTHR43744">
    <property type="entry name" value="ABC TRANSPORTER PERMEASE PROTEIN MG189-RELATED-RELATED"/>
    <property type="match status" value="1"/>
</dbReference>
<feature type="transmembrane region" description="Helical" evidence="7">
    <location>
        <begin position="54"/>
        <end position="74"/>
    </location>
</feature>
<organism evidence="10 11">
    <name type="scientific">Phycisphaera mikurensis (strain NBRC 102666 / KCTC 22515 / FYK2301M01)</name>
    <dbReference type="NCBI Taxonomy" id="1142394"/>
    <lineage>
        <taxon>Bacteria</taxon>
        <taxon>Pseudomonadati</taxon>
        <taxon>Planctomycetota</taxon>
        <taxon>Phycisphaerae</taxon>
        <taxon>Phycisphaerales</taxon>
        <taxon>Phycisphaeraceae</taxon>
        <taxon>Phycisphaera</taxon>
    </lineage>
</organism>
<evidence type="ECO:0000313" key="11">
    <source>
        <dbReference type="Proteomes" id="UP000007881"/>
    </source>
</evidence>
<feature type="region of interest" description="Disordered" evidence="8">
    <location>
        <begin position="1"/>
        <end position="40"/>
    </location>
</feature>